<sequence length="824" mass="95626">MNKKAKILLTSFSALGAIACASVYPIYKIISDIKFSKFNSDSQLVNLAPPNYNLISSENQSKIKNLLSASTNFDDLENKLSANIELLNENVKKLNNENNLKKLFLLLYTRISSSLNQVELFDEFYENKYLKFTNKILQVKEINNLKFDEINKELLELKAQIKAFIDIFIYNANASIDAINEFDLQKSQIKDILKLNLDNANGFLAYLNQFKNKLDSFAFSSQNFKTSLALLNEYAAKFKTNLQNYNLYFSFSETFYQNYSLNLNKSDEINLENLSAKKELDKLAKNFNDLYLQEKTFLSSSLIEKNNIERKIAEVSLRFNYLINFYFEVFNVYSNEESALKINNLLKDAKKYVEDNFKYVFNVNSNKFLISGSYINLINKYSSFIQDINLELNSFLLSKFSSITKNSSEILNLINKENSLYLELNTENLRLNNLNLTLISLNNNPENNSVSDEFIDSIEDVNIQNIYKEINAINILKTSIKNQISKNKTHLDKALENLYLNSLKLEFINKTLTDKNFDYIAKSKILEKLLDKNLSDSEIENYFIQAQILANNFSADNDLIYSYLDEIKRLSLNNLQDQSQLESLRFELNTNKLNKNFDSSNLEKLILEKEKAIIKNKEEINNLNSLIDSINNQLQEKINEIKLLKIENSNFKNTINQNNLNLNNLRSQLNQNNSNIAYWERQNQELQNQLNEKTNLIRNATEKYNLAKSELDNFKKQNALLSNQYSALRNAAISIKNKLSKFKKWIDEINDAIDLAAEPIKTDPIRQLINTYRFNSPLHLESENYQTKAGRINKAAFTIKNNTKWILDETSEIINVILARVLKN</sequence>
<keyword evidence="1" id="KW-0175">Coiled coil</keyword>
<dbReference type="EMBL" id="CP107525">
    <property type="protein sequence ID" value="UZW64190.1"/>
    <property type="molecule type" value="Genomic_DNA"/>
</dbReference>
<reference evidence="2" key="2">
    <citation type="submission" date="2022-11" db="EMBL/GenBank/DDBJ databases">
        <title>complete genomes of mycoplasma synoviae ZX313 strain and SD2 strain.</title>
        <authorList>
            <person name="Zhong Q."/>
        </authorList>
    </citation>
    <scope>NUCLEOTIDE SEQUENCE</scope>
    <source>
        <strain evidence="2">SD2</strain>
    </source>
</reference>
<evidence type="ECO:0000256" key="1">
    <source>
        <dbReference type="SAM" id="Coils"/>
    </source>
</evidence>
<evidence type="ECO:0000313" key="3">
    <source>
        <dbReference type="Proteomes" id="UP001164481"/>
    </source>
</evidence>
<proteinExistence type="predicted"/>
<reference evidence="2" key="1">
    <citation type="submission" date="2022-10" db="EMBL/GenBank/DDBJ databases">
        <authorList>
            <person name="Wei X."/>
        </authorList>
    </citation>
    <scope>NUCLEOTIDE SEQUENCE</scope>
    <source>
        <strain evidence="2">SD2</strain>
    </source>
</reference>
<protein>
    <recommendedName>
        <fullName evidence="4">Lipoprotein</fullName>
    </recommendedName>
</protein>
<dbReference type="Proteomes" id="UP001164481">
    <property type="component" value="Chromosome"/>
</dbReference>
<dbReference type="PROSITE" id="PS51257">
    <property type="entry name" value="PROKAR_LIPOPROTEIN"/>
    <property type="match status" value="1"/>
</dbReference>
<evidence type="ECO:0008006" key="4">
    <source>
        <dbReference type="Google" id="ProtNLM"/>
    </source>
</evidence>
<gene>
    <name evidence="2" type="ORF">OIE46_02265</name>
</gene>
<evidence type="ECO:0000313" key="2">
    <source>
        <dbReference type="EMBL" id="UZW64190.1"/>
    </source>
</evidence>
<accession>A0AAX3F1P1</accession>
<dbReference type="RefSeq" id="WP_154221350.1">
    <property type="nucleotide sequence ID" value="NZ_CP034544.1"/>
</dbReference>
<dbReference type="AlphaFoldDB" id="A0AAX3F1P1"/>
<feature type="coiled-coil region" evidence="1">
    <location>
        <begin position="602"/>
        <end position="731"/>
    </location>
</feature>
<organism evidence="2 3">
    <name type="scientific">Mycoplasmopsis synoviae</name>
    <name type="common">Mycoplasma synoviae</name>
    <dbReference type="NCBI Taxonomy" id="2109"/>
    <lineage>
        <taxon>Bacteria</taxon>
        <taxon>Bacillati</taxon>
        <taxon>Mycoplasmatota</taxon>
        <taxon>Mycoplasmoidales</taxon>
        <taxon>Metamycoplasmataceae</taxon>
        <taxon>Mycoplasmopsis</taxon>
    </lineage>
</organism>
<name>A0AAX3F1P1_MYCSY</name>